<dbReference type="EMBL" id="CP012523">
    <property type="protein sequence ID" value="ALC39156.1"/>
    <property type="molecule type" value="Genomic_DNA"/>
</dbReference>
<name>A0A0M5J1J5_DROBS</name>
<dbReference type="PROSITE" id="PS00107">
    <property type="entry name" value="PROTEIN_KINASE_ATP"/>
    <property type="match status" value="1"/>
</dbReference>
<dbReference type="GO" id="GO:0007254">
    <property type="term" value="P:JNK cascade"/>
    <property type="evidence" value="ECO:0007669"/>
    <property type="project" value="TreeGrafter"/>
</dbReference>
<evidence type="ECO:0000256" key="5">
    <source>
        <dbReference type="ARBA" id="ARBA00022777"/>
    </source>
</evidence>
<dbReference type="GO" id="GO:0006955">
    <property type="term" value="P:immune response"/>
    <property type="evidence" value="ECO:0007669"/>
    <property type="project" value="TreeGrafter"/>
</dbReference>
<dbReference type="AlphaFoldDB" id="A0A0M5J1J5"/>
<dbReference type="SUPFAM" id="SSF56112">
    <property type="entry name" value="Protein kinase-like (PK-like)"/>
    <property type="match status" value="4"/>
</dbReference>
<dbReference type="OMA" id="SKICKED"/>
<dbReference type="InterPro" id="IPR017441">
    <property type="entry name" value="Protein_kinase_ATP_BS"/>
</dbReference>
<dbReference type="GO" id="GO:0005524">
    <property type="term" value="F:ATP binding"/>
    <property type="evidence" value="ECO:0007669"/>
    <property type="project" value="UniProtKB-UniRule"/>
</dbReference>
<reference evidence="9 10" key="1">
    <citation type="submission" date="2015-08" db="EMBL/GenBank/DDBJ databases">
        <title>Ancestral chromatin configuration constrains chromatin evolution on differentiating sex chromosomes in Drosophila.</title>
        <authorList>
            <person name="Zhou Q."/>
            <person name="Bachtrog D."/>
        </authorList>
    </citation>
    <scope>NUCLEOTIDE SEQUENCE [LARGE SCALE GENOMIC DNA]</scope>
    <source>
        <tissue evidence="9">Whole larvae</tissue>
    </source>
</reference>
<sequence length="953" mass="110321">MMLYDNFKSLKIGDWCTIFEHSTLYKHNHHDIDYIAPETMDKGCYTRESDIYSLGIVFWEILAQRKPFDHIRSLKRGPKITKIIEGERPRLEDIKFHNMDYELLLNSCWDPTPENRHIIKDLENFCENEFNLPKSGDKNFEISEFTTESNENIANIVNIGSYGAELKVNWINEEKTVVLSRVCKMIKNNAEKINNIISEVQRLITVEHVNISAIFGYTSHSKFLYVITEYEQCGSLHNCLHVDRIDYNVQRAVNWILGLAKGLEYMHAMKPSPMIHGNLKSQCLQLTNNYTDLKISGFWTDSTELSVMTAPEVVNSRQKTKASDIYCFGIVWCEVLTRQKPQKNNGESMVDAIPETKFKHMKPLIISCLNKSSEKRPLIEKLTIILSNIKSIEELPAEIQSNMIESSDFHDIKVAARGSFGDVKIAKWRDHNVALKMFISINQEENIPQFQYHEKEIAQLLCLKHNNIVTINAITFDIDYVYLVMEYSDCGTLYTLVHDESEKYTIEQAFDWIDQLIEGIEYMHSVPLIHGDLKTSCVFLFKENRIVKIGGFGTEASEESLLIAPEIIDDDTNSEESDVYSFGIILWEIMSRKEPFYHLEHLPTYKKQSKICKEDNRPPLDDIKKSNFDNKLTTTERCWEKDYDNISFLIESCWQKDLKKRPVGKLSYLFSHVKATDKLCEMLNIWEIEFGEKIGQGGFGTVLKALWRKQYVAVKTLNKNIDKEAMTKFDKEIKQLSRVNHENIVKLYGITADKNNIYLVMEYAECGSLHDRIHKSSEGYTVKDAINWMYQCAKGIAHLHGMSPKMIHRDLKPDNLLLTNECRILKIGDFGTVVDLKTLMTGTNTVANAGHYTEKCDVFSFGIIFWEVMKRKKPFHDNFSEPNFWAISYAVTTRVRPPVTDKIFSNVKQLLEDCWIHEAEQRPIIEIVLETLNKLDNSTMPDTVLTIPIVEDK</sequence>
<evidence type="ECO:0000256" key="2">
    <source>
        <dbReference type="ARBA" id="ARBA00022527"/>
    </source>
</evidence>
<feature type="domain" description="Protein kinase" evidence="8">
    <location>
        <begin position="1"/>
        <end position="131"/>
    </location>
</feature>
<feature type="domain" description="Protein kinase" evidence="8">
    <location>
        <begin position="688"/>
        <end position="940"/>
    </location>
</feature>
<dbReference type="GO" id="GO:0006950">
    <property type="term" value="P:response to stress"/>
    <property type="evidence" value="ECO:0007669"/>
    <property type="project" value="UniProtKB-ARBA"/>
</dbReference>
<dbReference type="Pfam" id="PF07714">
    <property type="entry name" value="PK_Tyr_Ser-Thr"/>
    <property type="match status" value="2"/>
</dbReference>
<keyword evidence="3" id="KW-0808">Transferase</keyword>
<evidence type="ECO:0000313" key="10">
    <source>
        <dbReference type="Proteomes" id="UP000494163"/>
    </source>
</evidence>
<dbReference type="PROSITE" id="PS50011">
    <property type="entry name" value="PROTEIN_KINASE_DOM"/>
    <property type="match status" value="4"/>
</dbReference>
<evidence type="ECO:0000256" key="7">
    <source>
        <dbReference type="PROSITE-ProRule" id="PRU10141"/>
    </source>
</evidence>
<evidence type="ECO:0000256" key="4">
    <source>
        <dbReference type="ARBA" id="ARBA00022741"/>
    </source>
</evidence>
<keyword evidence="6 7" id="KW-0067">ATP-binding</keyword>
<keyword evidence="5" id="KW-0418">Kinase</keyword>
<keyword evidence="4 7" id="KW-0547">Nucleotide-binding</keyword>
<evidence type="ECO:0000256" key="1">
    <source>
        <dbReference type="ARBA" id="ARBA00006529"/>
    </source>
</evidence>
<evidence type="ECO:0000313" key="9">
    <source>
        <dbReference type="EMBL" id="ALC39156.1"/>
    </source>
</evidence>
<feature type="domain" description="Protein kinase" evidence="8">
    <location>
        <begin position="409"/>
        <end position="675"/>
    </location>
</feature>
<dbReference type="SMR" id="A0A0M5J1J5"/>
<evidence type="ECO:0000256" key="3">
    <source>
        <dbReference type="ARBA" id="ARBA00022679"/>
    </source>
</evidence>
<dbReference type="OrthoDB" id="10261027at2759"/>
<comment type="similarity">
    <text evidence="1">Belongs to the protein kinase superfamily. STE Ser/Thr protein kinase family. MAP kinase kinase kinase subfamily.</text>
</comment>
<dbReference type="InterPro" id="IPR000719">
    <property type="entry name" value="Prot_kinase_dom"/>
</dbReference>
<dbReference type="Gene3D" id="1.10.510.10">
    <property type="entry name" value="Transferase(Phosphotransferase) domain 1"/>
    <property type="match status" value="4"/>
</dbReference>
<proteinExistence type="inferred from homology"/>
<accession>A0A0M5J1J5</accession>
<dbReference type="InterPro" id="IPR001245">
    <property type="entry name" value="Ser-Thr/Tyr_kinase_cat_dom"/>
</dbReference>
<dbReference type="Gene3D" id="3.30.200.20">
    <property type="entry name" value="Phosphorylase Kinase, domain 1"/>
    <property type="match status" value="1"/>
</dbReference>
<dbReference type="InterPro" id="IPR011009">
    <property type="entry name" value="Kinase-like_dom_sf"/>
</dbReference>
<dbReference type="FunFam" id="3.30.200.20:FF:000180">
    <property type="entry name" value="serine/threonine-protein kinase STY46-like"/>
    <property type="match status" value="1"/>
</dbReference>
<dbReference type="SMART" id="SM00220">
    <property type="entry name" value="S_TKc"/>
    <property type="match status" value="2"/>
</dbReference>
<keyword evidence="10" id="KW-1185">Reference proteome</keyword>
<dbReference type="PROSITE" id="PS00108">
    <property type="entry name" value="PROTEIN_KINASE_ST"/>
    <property type="match status" value="1"/>
</dbReference>
<dbReference type="InterPro" id="IPR008271">
    <property type="entry name" value="Ser/Thr_kinase_AS"/>
</dbReference>
<dbReference type="GO" id="GO:0043123">
    <property type="term" value="P:positive regulation of canonical NF-kappaB signal transduction"/>
    <property type="evidence" value="ECO:0007669"/>
    <property type="project" value="TreeGrafter"/>
</dbReference>
<protein>
    <submittedName>
        <fullName evidence="9">Maker469</fullName>
    </submittedName>
</protein>
<dbReference type="Pfam" id="PF00069">
    <property type="entry name" value="Pkinase"/>
    <property type="match status" value="2"/>
</dbReference>
<dbReference type="PANTHER" id="PTHR46716:SF1">
    <property type="entry name" value="MITOGEN-ACTIVATED PROTEIN KINASE KINASE KINASE 7"/>
    <property type="match status" value="1"/>
</dbReference>
<dbReference type="PANTHER" id="PTHR46716">
    <property type="entry name" value="MITOGEN-ACTIVATED PROTEIN KINASE KINASE KINASE 7"/>
    <property type="match status" value="1"/>
</dbReference>
<gene>
    <name evidence="9" type="ORF">Dbus_chr2Lg1241</name>
</gene>
<dbReference type="STRING" id="30019.A0A0M5J1J5"/>
<feature type="domain" description="Protein kinase" evidence="8">
    <location>
        <begin position="151"/>
        <end position="386"/>
    </location>
</feature>
<organism evidence="9 10">
    <name type="scientific">Drosophila busckii</name>
    <name type="common">Fruit fly</name>
    <dbReference type="NCBI Taxonomy" id="30019"/>
    <lineage>
        <taxon>Eukaryota</taxon>
        <taxon>Metazoa</taxon>
        <taxon>Ecdysozoa</taxon>
        <taxon>Arthropoda</taxon>
        <taxon>Hexapoda</taxon>
        <taxon>Insecta</taxon>
        <taxon>Pterygota</taxon>
        <taxon>Neoptera</taxon>
        <taxon>Endopterygota</taxon>
        <taxon>Diptera</taxon>
        <taxon>Brachycera</taxon>
        <taxon>Muscomorpha</taxon>
        <taxon>Ephydroidea</taxon>
        <taxon>Drosophilidae</taxon>
        <taxon>Drosophila</taxon>
    </lineage>
</organism>
<dbReference type="GO" id="GO:0019899">
    <property type="term" value="F:enzyme binding"/>
    <property type="evidence" value="ECO:0007669"/>
    <property type="project" value="UniProtKB-ARBA"/>
</dbReference>
<evidence type="ECO:0000259" key="8">
    <source>
        <dbReference type="PROSITE" id="PS50011"/>
    </source>
</evidence>
<evidence type="ECO:0000256" key="6">
    <source>
        <dbReference type="ARBA" id="ARBA00022840"/>
    </source>
</evidence>
<keyword evidence="2" id="KW-0723">Serine/threonine-protein kinase</keyword>
<dbReference type="Proteomes" id="UP000494163">
    <property type="component" value="Chromosome 2L"/>
</dbReference>
<dbReference type="GO" id="GO:0004709">
    <property type="term" value="F:MAP kinase kinase kinase activity"/>
    <property type="evidence" value="ECO:0007669"/>
    <property type="project" value="TreeGrafter"/>
</dbReference>
<feature type="binding site" evidence="7">
    <location>
        <position position="715"/>
    </location>
    <ligand>
        <name>ATP</name>
        <dbReference type="ChEBI" id="CHEBI:30616"/>
    </ligand>
</feature>